<dbReference type="Gene3D" id="3.40.800.20">
    <property type="entry name" value="Histone deacetylase domain"/>
    <property type="match status" value="1"/>
</dbReference>
<accession>A0A330GL66</accession>
<dbReference type="Proteomes" id="UP000251956">
    <property type="component" value="Unassembled WGS sequence"/>
</dbReference>
<dbReference type="PANTHER" id="PTHR10625:SF31">
    <property type="entry name" value="HISTONE DEACETYLASE DOMAIN-CONTAINING PROTEIN"/>
    <property type="match status" value="1"/>
</dbReference>
<dbReference type="InterPro" id="IPR023696">
    <property type="entry name" value="Ureohydrolase_dom_sf"/>
</dbReference>
<dbReference type="InterPro" id="IPR037138">
    <property type="entry name" value="His_deacetylse_dom_sf"/>
</dbReference>
<feature type="domain" description="Histone deacetylase" evidence="2">
    <location>
        <begin position="34"/>
        <end position="323"/>
    </location>
</feature>
<dbReference type="InterPro" id="IPR023801">
    <property type="entry name" value="His_deacetylse_dom"/>
</dbReference>
<dbReference type="InterPro" id="IPR000286">
    <property type="entry name" value="HDACs"/>
</dbReference>
<dbReference type="PRINTS" id="PR01270">
    <property type="entry name" value="HDASUPER"/>
</dbReference>
<reference evidence="3 4" key="1">
    <citation type="submission" date="2018-07" db="EMBL/GenBank/DDBJ databases">
        <title>Diversity of Mesorhizobium strains in Brazil.</title>
        <authorList>
            <person name="Helene L.C.F."/>
            <person name="Dall'Agnol R."/>
            <person name="Delamuta J.R.M."/>
            <person name="Hungria M."/>
        </authorList>
    </citation>
    <scope>NUCLEOTIDE SEQUENCE [LARGE SCALE GENOMIC DNA]</scope>
    <source>
        <strain evidence="3 4">CNPSo 3140</strain>
    </source>
</reference>
<dbReference type="AlphaFoldDB" id="A0A330GL66"/>
<dbReference type="GO" id="GO:0040029">
    <property type="term" value="P:epigenetic regulation of gene expression"/>
    <property type="evidence" value="ECO:0007669"/>
    <property type="project" value="TreeGrafter"/>
</dbReference>
<dbReference type="PANTHER" id="PTHR10625">
    <property type="entry name" value="HISTONE DEACETYLASE HDAC1-RELATED"/>
    <property type="match status" value="1"/>
</dbReference>
<dbReference type="Pfam" id="PF00850">
    <property type="entry name" value="Hist_deacetyl"/>
    <property type="match status" value="1"/>
</dbReference>
<dbReference type="GO" id="GO:0005737">
    <property type="term" value="C:cytoplasm"/>
    <property type="evidence" value="ECO:0007669"/>
    <property type="project" value="TreeGrafter"/>
</dbReference>
<evidence type="ECO:0000313" key="4">
    <source>
        <dbReference type="Proteomes" id="UP000251956"/>
    </source>
</evidence>
<evidence type="ECO:0000259" key="2">
    <source>
        <dbReference type="Pfam" id="PF00850"/>
    </source>
</evidence>
<proteinExistence type="inferred from homology"/>
<keyword evidence="4" id="KW-1185">Reference proteome</keyword>
<name>A0A330GL66_9HYPH</name>
<dbReference type="SUPFAM" id="SSF52768">
    <property type="entry name" value="Arginase/deacetylase"/>
    <property type="match status" value="1"/>
</dbReference>
<organism evidence="3 4">
    <name type="scientific">Mesorhizobium atlanticum</name>
    <dbReference type="NCBI Taxonomy" id="2233532"/>
    <lineage>
        <taxon>Bacteria</taxon>
        <taxon>Pseudomonadati</taxon>
        <taxon>Pseudomonadota</taxon>
        <taxon>Alphaproteobacteria</taxon>
        <taxon>Hyphomicrobiales</taxon>
        <taxon>Phyllobacteriaceae</taxon>
        <taxon>Mesorhizobium</taxon>
    </lineage>
</organism>
<gene>
    <name evidence="3" type="ORF">DPM35_30660</name>
</gene>
<protein>
    <submittedName>
        <fullName evidence="3">Class II histone deacetylase</fullName>
    </submittedName>
</protein>
<dbReference type="CDD" id="cd09996">
    <property type="entry name" value="HDAC_classII_1"/>
    <property type="match status" value="1"/>
</dbReference>
<dbReference type="GO" id="GO:0004407">
    <property type="term" value="F:histone deacetylase activity"/>
    <property type="evidence" value="ECO:0007669"/>
    <property type="project" value="TreeGrafter"/>
</dbReference>
<sequence length="366" mass="39540">MATGFVFHELYLWHNTWNWNQVFPPSLTVQPGTHAENPETKRRLRNLLEVSGILDHLVTIKPRRATVEELSRVHTPAHIAKIREISDRGYGDASALTPLGAGSYEIALLAAGGAIKAMEAVITGEVDNAYALIRPPGHHATADVGMGFCLFSNAAIAIRHAQQLHGLTRIATVDWDVHHGNGTQSIFYDDPSVLSISLHQDNLFPANSGAIAENGEGKGKGFNINVPLPPGSGPGAYAAAFERVVIPALTRFKPELIVVPSGFDASGVDPMGRMLMNSSGYRRLARMLLDAARALCGGRLVMTHEGGYSEMYVPYCGLAVIEELCGHRTGVEDPWDQLMGQWGGMSAQPHQTAIIDQAAELVKNIN</sequence>
<comment type="similarity">
    <text evidence="1">Belongs to the histone deacetylase family.</text>
</comment>
<evidence type="ECO:0000256" key="1">
    <source>
        <dbReference type="ARBA" id="ARBA00005947"/>
    </source>
</evidence>
<comment type="caution">
    <text evidence="3">The sequence shown here is derived from an EMBL/GenBank/DDBJ whole genome shotgun (WGS) entry which is preliminary data.</text>
</comment>
<dbReference type="OrthoDB" id="9808367at2"/>
<evidence type="ECO:0000313" key="3">
    <source>
        <dbReference type="EMBL" id="RAZ71655.1"/>
    </source>
</evidence>
<dbReference type="EMBL" id="QMBQ01000013">
    <property type="protein sequence ID" value="RAZ71655.1"/>
    <property type="molecule type" value="Genomic_DNA"/>
</dbReference>
<dbReference type="RefSeq" id="WP_112131225.1">
    <property type="nucleotide sequence ID" value="NZ_QMBQ01000013.1"/>
</dbReference>